<dbReference type="KEGG" id="aqu:109592822"/>
<dbReference type="Proteomes" id="UP000007879">
    <property type="component" value="Unassembled WGS sequence"/>
</dbReference>
<dbReference type="AlphaFoldDB" id="A0AAN0K3I5"/>
<evidence type="ECO:0000313" key="2">
    <source>
        <dbReference type="Proteomes" id="UP000007879"/>
    </source>
</evidence>
<dbReference type="SUPFAM" id="SSF47473">
    <property type="entry name" value="EF-hand"/>
    <property type="match status" value="1"/>
</dbReference>
<reference evidence="1" key="2">
    <citation type="submission" date="2024-06" db="UniProtKB">
        <authorList>
            <consortium name="EnsemblMetazoa"/>
        </authorList>
    </citation>
    <scope>IDENTIFICATION</scope>
</reference>
<evidence type="ECO:0000313" key="1">
    <source>
        <dbReference type="EnsemblMetazoa" id="XP_019863733.1"/>
    </source>
</evidence>
<dbReference type="RefSeq" id="XP_019863733.1">
    <property type="nucleotide sequence ID" value="XM_020008174.1"/>
</dbReference>
<name>A0AAN0K3I5_AMPQE</name>
<dbReference type="GeneID" id="109592822"/>
<reference evidence="2" key="1">
    <citation type="journal article" date="2010" name="Nature">
        <title>The Amphimedon queenslandica genome and the evolution of animal complexity.</title>
        <authorList>
            <person name="Srivastava M."/>
            <person name="Simakov O."/>
            <person name="Chapman J."/>
            <person name="Fahey B."/>
            <person name="Gauthier M.E."/>
            <person name="Mitros T."/>
            <person name="Richards G.S."/>
            <person name="Conaco C."/>
            <person name="Dacre M."/>
            <person name="Hellsten U."/>
            <person name="Larroux C."/>
            <person name="Putnam N.H."/>
            <person name="Stanke M."/>
            <person name="Adamska M."/>
            <person name="Darling A."/>
            <person name="Degnan S.M."/>
            <person name="Oakley T.H."/>
            <person name="Plachetzki D.C."/>
            <person name="Zhai Y."/>
            <person name="Adamski M."/>
            <person name="Calcino A."/>
            <person name="Cummins S.F."/>
            <person name="Goodstein D.M."/>
            <person name="Harris C."/>
            <person name="Jackson D.J."/>
            <person name="Leys S.P."/>
            <person name="Shu S."/>
            <person name="Woodcroft B.J."/>
            <person name="Vervoort M."/>
            <person name="Kosik K.S."/>
            <person name="Manning G."/>
            <person name="Degnan B.M."/>
            <person name="Rokhsar D.S."/>
        </authorList>
    </citation>
    <scope>NUCLEOTIDE SEQUENCE [LARGE SCALE GENOMIC DNA]</scope>
</reference>
<protein>
    <recommendedName>
        <fullName evidence="3">EF-hand domain-containing protein</fullName>
    </recommendedName>
</protein>
<proteinExistence type="predicted"/>
<accession>A0AAN0K3I5</accession>
<sequence>MRKLERNRITNKIYNENIISKLNYIFSMYDNYKDKTLTINEACLALHSLKVLSPFASLPSLLPSLPFSRWERDGIDFDEFCMLYCELRYHSSVKLRDTVSNGWTWSLGTYLRSSVQWLSGNFKI</sequence>
<keyword evidence="2" id="KW-1185">Reference proteome</keyword>
<dbReference type="EnsemblMetazoa" id="XM_020008174.1">
    <property type="protein sequence ID" value="XP_019863733.1"/>
    <property type="gene ID" value="LOC109592822"/>
</dbReference>
<evidence type="ECO:0008006" key="3">
    <source>
        <dbReference type="Google" id="ProtNLM"/>
    </source>
</evidence>
<organism evidence="1 2">
    <name type="scientific">Amphimedon queenslandica</name>
    <name type="common">Sponge</name>
    <dbReference type="NCBI Taxonomy" id="400682"/>
    <lineage>
        <taxon>Eukaryota</taxon>
        <taxon>Metazoa</taxon>
        <taxon>Porifera</taxon>
        <taxon>Demospongiae</taxon>
        <taxon>Heteroscleromorpha</taxon>
        <taxon>Haplosclerida</taxon>
        <taxon>Niphatidae</taxon>
        <taxon>Amphimedon</taxon>
    </lineage>
</organism>
<dbReference type="InterPro" id="IPR011992">
    <property type="entry name" value="EF-hand-dom_pair"/>
</dbReference>